<keyword evidence="1" id="KW-0175">Coiled coil</keyword>
<comment type="caution">
    <text evidence="2">The sequence shown here is derived from an EMBL/GenBank/DDBJ whole genome shotgun (WGS) entry which is preliminary data.</text>
</comment>
<organism evidence="2 3">
    <name type="scientific">Paenibacillus sambharensis</name>
    <dbReference type="NCBI Taxonomy" id="1803190"/>
    <lineage>
        <taxon>Bacteria</taxon>
        <taxon>Bacillati</taxon>
        <taxon>Bacillota</taxon>
        <taxon>Bacilli</taxon>
        <taxon>Bacillales</taxon>
        <taxon>Paenibacillaceae</taxon>
        <taxon>Paenibacillus</taxon>
    </lineage>
</organism>
<gene>
    <name evidence="2" type="ORF">DNH61_11680</name>
</gene>
<feature type="coiled-coil region" evidence="1">
    <location>
        <begin position="16"/>
        <end position="43"/>
    </location>
</feature>
<accession>A0A2W1L8I0</accession>
<evidence type="ECO:0000256" key="1">
    <source>
        <dbReference type="SAM" id="Coils"/>
    </source>
</evidence>
<proteinExistence type="predicted"/>
<keyword evidence="3" id="KW-1185">Reference proteome</keyword>
<dbReference type="Proteomes" id="UP000249522">
    <property type="component" value="Unassembled WGS sequence"/>
</dbReference>
<dbReference type="EMBL" id="QKRB01000044">
    <property type="protein sequence ID" value="PZD95213.1"/>
    <property type="molecule type" value="Genomic_DNA"/>
</dbReference>
<protein>
    <submittedName>
        <fullName evidence="2">Uncharacterized protein</fullName>
    </submittedName>
</protein>
<name>A0A2W1L8I0_9BACL</name>
<evidence type="ECO:0000313" key="3">
    <source>
        <dbReference type="Proteomes" id="UP000249522"/>
    </source>
</evidence>
<reference evidence="2 3" key="1">
    <citation type="submission" date="2018-06" db="EMBL/GenBank/DDBJ databases">
        <title>Paenibacillus imtechensis sp. nov.</title>
        <authorList>
            <person name="Pinnaka A.K."/>
            <person name="Singh H."/>
            <person name="Kaur M."/>
        </authorList>
    </citation>
    <scope>NUCLEOTIDE SEQUENCE [LARGE SCALE GENOMIC DNA]</scope>
    <source>
        <strain evidence="2 3">SMB1</strain>
    </source>
</reference>
<sequence length="70" mass="8821">MTCHCDQHQDLQRKCHDCLKRMRQEYLDEMSRLTRQISQIEIEYWQIDCKYRKVADELNRRDGRVNRMFR</sequence>
<evidence type="ECO:0000313" key="2">
    <source>
        <dbReference type="EMBL" id="PZD95213.1"/>
    </source>
</evidence>
<dbReference type="AlphaFoldDB" id="A0A2W1L8I0"/>